<dbReference type="PANTHER" id="PTHR31594">
    <property type="entry name" value="AIG1-TYPE G DOMAIN-CONTAINING PROTEIN"/>
    <property type="match status" value="1"/>
</dbReference>
<proteinExistence type="predicted"/>
<dbReference type="SUPFAM" id="SSF49265">
    <property type="entry name" value="Fibronectin type III"/>
    <property type="match status" value="1"/>
</dbReference>
<dbReference type="Proteomes" id="UP001460270">
    <property type="component" value="Unassembled WGS sequence"/>
</dbReference>
<keyword evidence="3" id="KW-1185">Reference proteome</keyword>
<comment type="caution">
    <text evidence="2">The sequence shown here is derived from an EMBL/GenBank/DDBJ whole genome shotgun (WGS) entry which is preliminary data.</text>
</comment>
<dbReference type="PROSITE" id="PS50853">
    <property type="entry name" value="FN3"/>
    <property type="match status" value="2"/>
</dbReference>
<dbReference type="SMART" id="SM00060">
    <property type="entry name" value="FN3"/>
    <property type="match status" value="2"/>
</dbReference>
<feature type="domain" description="Fibronectin type-III" evidence="1">
    <location>
        <begin position="149"/>
        <end position="245"/>
    </location>
</feature>
<dbReference type="InterPro" id="IPR036116">
    <property type="entry name" value="FN3_sf"/>
</dbReference>
<sequence>MRHKAKLFSDFAEANKENDNITFLIMGQTDENHKGSSIYLYEAGSHPNTDFEPLSKPEKITVSDIDYDKVSLEISPPKLGLKTSRLTESSLKWKEKKNGVKSALESAEITLKDLDLNTEHRVRCRAVTGVGVSPAHELEETVKTLPCSAPRKLQVEVTSTEMSVKWEKPAAVAKNTDMLGYVVEFAQSEDEKALQWKQEYSVVQRLVVSGLQSDAKYAVKVYCDCGFSGRSKDSEIVHVVTTKRQFERAAEYLKNISKEIKSGSHPPLFTCP</sequence>
<dbReference type="InterPro" id="IPR013783">
    <property type="entry name" value="Ig-like_fold"/>
</dbReference>
<evidence type="ECO:0000259" key="1">
    <source>
        <dbReference type="PROSITE" id="PS50853"/>
    </source>
</evidence>
<dbReference type="AlphaFoldDB" id="A0AAW0PEH6"/>
<dbReference type="Pfam" id="PF18078">
    <property type="entry name" value="Thioredoxin_11"/>
    <property type="match status" value="1"/>
</dbReference>
<dbReference type="PANTHER" id="PTHR31594:SF14">
    <property type="entry name" value="FIBRONECTIN TYPE-III DOMAIN-CONTAINING PROTEIN"/>
    <property type="match status" value="1"/>
</dbReference>
<gene>
    <name evidence="2" type="ORF">WMY93_007456</name>
</gene>
<evidence type="ECO:0000313" key="3">
    <source>
        <dbReference type="Proteomes" id="UP001460270"/>
    </source>
</evidence>
<organism evidence="2 3">
    <name type="scientific">Mugilogobius chulae</name>
    <name type="common">yellowstripe goby</name>
    <dbReference type="NCBI Taxonomy" id="88201"/>
    <lineage>
        <taxon>Eukaryota</taxon>
        <taxon>Metazoa</taxon>
        <taxon>Chordata</taxon>
        <taxon>Craniata</taxon>
        <taxon>Vertebrata</taxon>
        <taxon>Euteleostomi</taxon>
        <taxon>Actinopterygii</taxon>
        <taxon>Neopterygii</taxon>
        <taxon>Teleostei</taxon>
        <taxon>Neoteleostei</taxon>
        <taxon>Acanthomorphata</taxon>
        <taxon>Gobiaria</taxon>
        <taxon>Gobiiformes</taxon>
        <taxon>Gobioidei</taxon>
        <taxon>Gobiidae</taxon>
        <taxon>Gobionellinae</taxon>
        <taxon>Mugilogobius</taxon>
    </lineage>
</organism>
<evidence type="ECO:0000313" key="2">
    <source>
        <dbReference type="EMBL" id="KAK7925146.1"/>
    </source>
</evidence>
<protein>
    <recommendedName>
        <fullName evidence="1">Fibronectin type-III domain-containing protein</fullName>
    </recommendedName>
</protein>
<dbReference type="Gene3D" id="2.60.40.10">
    <property type="entry name" value="Immunoglobulins"/>
    <property type="match status" value="2"/>
</dbReference>
<feature type="domain" description="Fibronectin type-III" evidence="1">
    <location>
        <begin position="56"/>
        <end position="147"/>
    </location>
</feature>
<dbReference type="EMBL" id="JBBPFD010000005">
    <property type="protein sequence ID" value="KAK7925146.1"/>
    <property type="molecule type" value="Genomic_DNA"/>
</dbReference>
<reference evidence="3" key="1">
    <citation type="submission" date="2024-04" db="EMBL/GenBank/DDBJ databases">
        <title>Salinicola lusitanus LLJ914,a marine bacterium isolated from the Okinawa Trough.</title>
        <authorList>
            <person name="Li J."/>
        </authorList>
    </citation>
    <scope>NUCLEOTIDE SEQUENCE [LARGE SCALE GENOMIC DNA]</scope>
</reference>
<dbReference type="InterPro" id="IPR052090">
    <property type="entry name" value="Cytolytic_pore-forming_toxin"/>
</dbReference>
<dbReference type="InterPro" id="IPR040581">
    <property type="entry name" value="Thioredoxin_11"/>
</dbReference>
<dbReference type="Pfam" id="PF00041">
    <property type="entry name" value="fn3"/>
    <property type="match status" value="1"/>
</dbReference>
<dbReference type="CDD" id="cd00063">
    <property type="entry name" value="FN3"/>
    <property type="match status" value="2"/>
</dbReference>
<dbReference type="InterPro" id="IPR003961">
    <property type="entry name" value="FN3_dom"/>
</dbReference>
<name>A0AAW0PEH6_9GOBI</name>
<accession>A0AAW0PEH6</accession>